<protein>
    <submittedName>
        <fullName evidence="10">Uncharacterized protein LOC114431928</fullName>
    </submittedName>
</protein>
<feature type="zinc finger region" description="C3H1-type" evidence="6">
    <location>
        <begin position="220"/>
        <end position="248"/>
    </location>
</feature>
<dbReference type="InterPro" id="IPR054361">
    <property type="entry name" value="Znf-CCCH_ZC3H4/6/8"/>
</dbReference>
<dbReference type="InParanoid" id="A0A6P7HNP0"/>
<dbReference type="GO" id="GO:0008270">
    <property type="term" value="F:zinc ion binding"/>
    <property type="evidence" value="ECO:0007669"/>
    <property type="project" value="UniProtKB-KW"/>
</dbReference>
<sequence>MAFANLFTKLCASRDDIRTPEQPAVTHRNNTEDGARGTKRKTEAEQAGFHKKRHNQGQLSFNKHHRTQSADGESAPGYNKKVFHYENEGHKAGCHKGQNNKNIHNCKVKKQRHPEGRRNWHQRTERGRHARGDGGRYKKPFDDARDVKHKRTFSMTQEFMDQNALLVDGRLICRHFVWGRCHKADECQLEHIQGYNGLLKEVCKFYVQECCTKGESCPYMHKSFPCKFYHSTGKCFQGDDCRFSHEPLTELTKQLLDQALKRSELCEVAKKGQQEPAGQPVGTDPASEVKEAKLTPDLLLQPLRPNFYNSTATCAEQETCQAEEQEEAIPPQTASDGAQPRSPPSATPNSEELVCYSVEAMLGPQLSRPFFSFYTAPGSPSLSDPQTTCDTTPSAPNKSEAPYSVEAVLKSCTSVEKSALGQTFHTPPTTKTLSYYPLTHSEKVTDPLLHSEYQDEKKSLKTKVHKENLSSIQPSVVTEAEKSKHKDMKESRPLPADGTASLSSDSHALLPVGPTESKPSEQTCASKHVPAQTVAARSSFNSFPFSAHHLAAEGLGVVEQRYKKTQSGLNVQTQRVKSERTSAERSSKMTDTGTKRPFQSLFAGLIADDPETPTPDSASDFTEPSQSAGLTRRDADEGEPRKTSGTSFLSLFSTPLKETAAAAPPLSPDSRQKTSSSEPSLPRQVRTGTQDSPRPENDTPAEVPGPDPSAALVQQQPPGLSSPGAASSVLKSLFLCLSPYQEDGEQQKSSDSTLPQMVQQKCARGPTDLSPVPSQAAGGSTLSCAGMTEAQVRNSATQHLPFKLTTPQRKDCV</sequence>
<dbReference type="InterPro" id="IPR000571">
    <property type="entry name" value="Znf_CCCH"/>
</dbReference>
<evidence type="ECO:0000256" key="1">
    <source>
        <dbReference type="ARBA" id="ARBA00022553"/>
    </source>
</evidence>
<evidence type="ECO:0000256" key="3">
    <source>
        <dbReference type="ARBA" id="ARBA00022737"/>
    </source>
</evidence>
<feature type="region of interest" description="Disordered" evidence="7">
    <location>
        <begin position="741"/>
        <end position="781"/>
    </location>
</feature>
<dbReference type="GO" id="GO:0005634">
    <property type="term" value="C:nucleus"/>
    <property type="evidence" value="ECO:0007669"/>
    <property type="project" value="TreeGrafter"/>
</dbReference>
<feature type="compositionally biased region" description="Basic and acidic residues" evidence="7">
    <location>
        <begin position="113"/>
        <end position="142"/>
    </location>
</feature>
<dbReference type="GeneID" id="114431928"/>
<dbReference type="InterPro" id="IPR045124">
    <property type="entry name" value="Su(sable)-like"/>
</dbReference>
<organism evidence="9 10">
    <name type="scientific">Parambassis ranga</name>
    <name type="common">Indian glassy fish</name>
    <dbReference type="NCBI Taxonomy" id="210632"/>
    <lineage>
        <taxon>Eukaryota</taxon>
        <taxon>Metazoa</taxon>
        <taxon>Chordata</taxon>
        <taxon>Craniata</taxon>
        <taxon>Vertebrata</taxon>
        <taxon>Euteleostomi</taxon>
        <taxon>Actinopterygii</taxon>
        <taxon>Neopterygii</taxon>
        <taxon>Teleostei</taxon>
        <taxon>Neoteleostei</taxon>
        <taxon>Acanthomorphata</taxon>
        <taxon>Ovalentaria</taxon>
        <taxon>Ambassidae</taxon>
        <taxon>Parambassis</taxon>
    </lineage>
</organism>
<keyword evidence="9" id="KW-1185">Reference proteome</keyword>
<evidence type="ECO:0000256" key="7">
    <source>
        <dbReference type="SAM" id="MobiDB-lite"/>
    </source>
</evidence>
<feature type="region of interest" description="Disordered" evidence="7">
    <location>
        <begin position="18"/>
        <end position="77"/>
    </location>
</feature>
<keyword evidence="4 6" id="KW-0863">Zinc-finger</keyword>
<dbReference type="OrthoDB" id="411372at2759"/>
<feature type="compositionally biased region" description="Polar residues" evidence="7">
    <location>
        <begin position="565"/>
        <end position="575"/>
    </location>
</feature>
<feature type="compositionally biased region" description="Basic and acidic residues" evidence="7">
    <location>
        <begin position="479"/>
        <end position="492"/>
    </location>
</feature>
<accession>A0A6P7HNP0</accession>
<evidence type="ECO:0000313" key="10">
    <source>
        <dbReference type="RefSeq" id="XP_028255448.1"/>
    </source>
</evidence>
<dbReference type="SMART" id="SM00356">
    <property type="entry name" value="ZnF_C3H1"/>
    <property type="match status" value="3"/>
</dbReference>
<feature type="domain" description="C3H1-type" evidence="8">
    <location>
        <begin position="220"/>
        <end position="248"/>
    </location>
</feature>
<feature type="region of interest" description="Disordered" evidence="7">
    <location>
        <begin position="793"/>
        <end position="813"/>
    </location>
</feature>
<feature type="compositionally biased region" description="Polar residues" evidence="7">
    <location>
        <begin position="747"/>
        <end position="759"/>
    </location>
</feature>
<keyword evidence="3" id="KW-0677">Repeat</keyword>
<dbReference type="Pfam" id="PF22623">
    <property type="entry name" value="zf-CCCH_9"/>
    <property type="match status" value="1"/>
</dbReference>
<reference evidence="10" key="1">
    <citation type="submission" date="2025-08" db="UniProtKB">
        <authorList>
            <consortium name="RefSeq"/>
        </authorList>
    </citation>
    <scope>IDENTIFICATION</scope>
</reference>
<evidence type="ECO:0000256" key="5">
    <source>
        <dbReference type="ARBA" id="ARBA00022833"/>
    </source>
</evidence>
<feature type="compositionally biased region" description="Polar residues" evidence="7">
    <location>
        <begin position="380"/>
        <end position="397"/>
    </location>
</feature>
<dbReference type="PANTHER" id="PTHR13119">
    <property type="entry name" value="ZINC FINGER CCCH DOMAIN-CONTAINING PROTEI"/>
    <property type="match status" value="1"/>
</dbReference>
<dbReference type="Pfam" id="PF14608">
    <property type="entry name" value="zf-CCCH_2"/>
    <property type="match status" value="2"/>
</dbReference>
<evidence type="ECO:0000256" key="6">
    <source>
        <dbReference type="PROSITE-ProRule" id="PRU00723"/>
    </source>
</evidence>
<feature type="region of interest" description="Disordered" evidence="7">
    <location>
        <begin position="565"/>
        <end position="725"/>
    </location>
</feature>
<feature type="compositionally biased region" description="Basic and acidic residues" evidence="7">
    <location>
        <begin position="631"/>
        <end position="642"/>
    </location>
</feature>
<dbReference type="Gene3D" id="4.10.1000.10">
    <property type="entry name" value="Zinc finger, CCCH-type"/>
    <property type="match status" value="1"/>
</dbReference>
<dbReference type="SUPFAM" id="SSF90229">
    <property type="entry name" value="CCCH zinc finger"/>
    <property type="match status" value="2"/>
</dbReference>
<feature type="region of interest" description="Disordered" evidence="7">
    <location>
        <begin position="476"/>
        <end position="530"/>
    </location>
</feature>
<feature type="compositionally biased region" description="Basic and acidic residues" evidence="7">
    <location>
        <begin position="29"/>
        <end position="44"/>
    </location>
</feature>
<dbReference type="GO" id="GO:0003723">
    <property type="term" value="F:RNA binding"/>
    <property type="evidence" value="ECO:0007669"/>
    <property type="project" value="InterPro"/>
</dbReference>
<keyword evidence="2 6" id="KW-0479">Metal-binding</keyword>
<dbReference type="Gene3D" id="1.20.120.1350">
    <property type="entry name" value="Pneumovirus matrix protein 2 (M2), zinc-binding domain"/>
    <property type="match status" value="1"/>
</dbReference>
<feature type="compositionally biased region" description="Basic and acidic residues" evidence="7">
    <location>
        <begin position="576"/>
        <end position="588"/>
    </location>
</feature>
<keyword evidence="5 6" id="KW-0862">Zinc</keyword>
<dbReference type="PROSITE" id="PS50103">
    <property type="entry name" value="ZF_C3H1"/>
    <property type="match status" value="1"/>
</dbReference>
<feature type="region of interest" description="Disordered" evidence="7">
    <location>
        <begin position="109"/>
        <end position="142"/>
    </location>
</feature>
<dbReference type="InterPro" id="IPR036855">
    <property type="entry name" value="Znf_CCCH_sf"/>
</dbReference>
<dbReference type="PANTHER" id="PTHR13119:SF12">
    <property type="entry name" value="PROTEIN SUPPRESSOR OF SABLE"/>
    <property type="match status" value="1"/>
</dbReference>
<gene>
    <name evidence="10" type="primary">LOC114431928</name>
</gene>
<feature type="region of interest" description="Disordered" evidence="7">
    <location>
        <begin position="319"/>
        <end position="349"/>
    </location>
</feature>
<dbReference type="GO" id="GO:0045892">
    <property type="term" value="P:negative regulation of DNA-templated transcription"/>
    <property type="evidence" value="ECO:0007669"/>
    <property type="project" value="InterPro"/>
</dbReference>
<dbReference type="RefSeq" id="XP_028255448.1">
    <property type="nucleotide sequence ID" value="XM_028399647.1"/>
</dbReference>
<dbReference type="AlphaFoldDB" id="A0A6P7HNP0"/>
<feature type="region of interest" description="Disordered" evidence="7">
    <location>
        <begin position="380"/>
        <end position="401"/>
    </location>
</feature>
<evidence type="ECO:0000256" key="4">
    <source>
        <dbReference type="ARBA" id="ARBA00022771"/>
    </source>
</evidence>
<keyword evidence="1" id="KW-0597">Phosphoprotein</keyword>
<proteinExistence type="predicted"/>
<evidence type="ECO:0000313" key="9">
    <source>
        <dbReference type="Proteomes" id="UP000515145"/>
    </source>
</evidence>
<evidence type="ECO:0000259" key="8">
    <source>
        <dbReference type="PROSITE" id="PS50103"/>
    </source>
</evidence>
<evidence type="ECO:0000256" key="2">
    <source>
        <dbReference type="ARBA" id="ARBA00022723"/>
    </source>
</evidence>
<dbReference type="Proteomes" id="UP000515145">
    <property type="component" value="Chromosome 1"/>
</dbReference>
<name>A0A6P7HNP0_9TELE</name>
<feature type="compositionally biased region" description="Low complexity" evidence="7">
    <location>
        <begin position="643"/>
        <end position="654"/>
    </location>
</feature>
<feature type="compositionally biased region" description="Polar residues" evidence="7">
    <location>
        <begin position="614"/>
        <end position="629"/>
    </location>
</feature>